<evidence type="ECO:0000259" key="1">
    <source>
        <dbReference type="Pfam" id="PF12146"/>
    </source>
</evidence>
<feature type="domain" description="Serine aminopeptidase S33" evidence="1">
    <location>
        <begin position="49"/>
        <end position="282"/>
    </location>
</feature>
<proteinExistence type="predicted"/>
<dbReference type="InterPro" id="IPR029058">
    <property type="entry name" value="AB_hydrolase_fold"/>
</dbReference>
<dbReference type="SUPFAM" id="SSF53474">
    <property type="entry name" value="alpha/beta-Hydrolases"/>
    <property type="match status" value="1"/>
</dbReference>
<dbReference type="EMBL" id="BOMH01000038">
    <property type="protein sequence ID" value="GID67248.1"/>
    <property type="molecule type" value="Genomic_DNA"/>
</dbReference>
<name>A0A919IKT8_9ACTN</name>
<comment type="caution">
    <text evidence="2">The sequence shown here is derived from an EMBL/GenBank/DDBJ whole genome shotgun (WGS) entry which is preliminary data.</text>
</comment>
<reference evidence="2" key="1">
    <citation type="submission" date="2021-01" db="EMBL/GenBank/DDBJ databases">
        <title>Whole genome shotgun sequence of Actinoplanes cyaneus NBRC 14990.</title>
        <authorList>
            <person name="Komaki H."/>
            <person name="Tamura T."/>
        </authorList>
    </citation>
    <scope>NUCLEOTIDE SEQUENCE</scope>
    <source>
        <strain evidence="2">NBRC 14990</strain>
    </source>
</reference>
<dbReference type="InterPro" id="IPR022742">
    <property type="entry name" value="Hydrolase_4"/>
</dbReference>
<dbReference type="GO" id="GO:0003824">
    <property type="term" value="F:catalytic activity"/>
    <property type="evidence" value="ECO:0007669"/>
    <property type="project" value="UniProtKB-ARBA"/>
</dbReference>
<evidence type="ECO:0000313" key="2">
    <source>
        <dbReference type="EMBL" id="GID67248.1"/>
    </source>
</evidence>
<protein>
    <submittedName>
        <fullName evidence="2">Lysophospholipase</fullName>
    </submittedName>
</protein>
<dbReference type="PANTHER" id="PTHR11614">
    <property type="entry name" value="PHOSPHOLIPASE-RELATED"/>
    <property type="match status" value="1"/>
</dbReference>
<evidence type="ECO:0000313" key="3">
    <source>
        <dbReference type="Proteomes" id="UP000619479"/>
    </source>
</evidence>
<dbReference type="InterPro" id="IPR000073">
    <property type="entry name" value="AB_hydrolase_1"/>
</dbReference>
<dbReference type="Gene3D" id="3.40.50.1820">
    <property type="entry name" value="alpha/beta hydrolase"/>
    <property type="match status" value="1"/>
</dbReference>
<organism evidence="2 3">
    <name type="scientific">Actinoplanes cyaneus</name>
    <dbReference type="NCBI Taxonomy" id="52696"/>
    <lineage>
        <taxon>Bacteria</taxon>
        <taxon>Bacillati</taxon>
        <taxon>Actinomycetota</taxon>
        <taxon>Actinomycetes</taxon>
        <taxon>Micromonosporales</taxon>
        <taxon>Micromonosporaceae</taxon>
        <taxon>Actinoplanes</taxon>
    </lineage>
</organism>
<keyword evidence="3" id="KW-1185">Reference proteome</keyword>
<accession>A0A919IKT8</accession>
<gene>
    <name evidence="2" type="ORF">Acy02nite_51290</name>
</gene>
<dbReference type="Proteomes" id="UP000619479">
    <property type="component" value="Unassembled WGS sequence"/>
</dbReference>
<dbReference type="RefSeq" id="WP_203744764.1">
    <property type="nucleotide sequence ID" value="NZ_BAAAUC010000004.1"/>
</dbReference>
<dbReference type="PRINTS" id="PR00111">
    <property type="entry name" value="ABHYDROLASE"/>
</dbReference>
<dbReference type="Pfam" id="PF12146">
    <property type="entry name" value="Hydrolase_4"/>
    <property type="match status" value="1"/>
</dbReference>
<sequence>MTDPRDQYASFLPADLRPDQALRPESTWWRRRDVEAHIERVRRPESPLRVLLIHGAGTHAAALWPLAGAIATRGVEVVVPDMPGYGRTRVGRPGRVRYDDWVAFAVDLARAEAAADPRPLVVFGTSMGGMIAYEVAARSGVVTAAGATCLLDTRDPAVRRHAARFRWLGAVARPALRTVAPVADNLRVPIRFLADMRAIANDPGLVRVVVADRLGGGGRVPLGFLRSFLQATPSVEPEDFTACPFLLTHPAADRWTPPELSIRFFDRIAAPKELVLLQNAGHYPVEAPGVHQLADALEEMRDRIIPG</sequence>
<dbReference type="InterPro" id="IPR051044">
    <property type="entry name" value="MAG_DAG_Lipase"/>
</dbReference>
<dbReference type="AlphaFoldDB" id="A0A919IKT8"/>